<gene>
    <name evidence="2" type="ORF">RRG08_023619</name>
</gene>
<accession>A0AAE1CLV5</accession>
<comment type="caution">
    <text evidence="2">The sequence shown here is derived from an EMBL/GenBank/DDBJ whole genome shotgun (WGS) entry which is preliminary data.</text>
</comment>
<organism evidence="2 3">
    <name type="scientific">Elysia crispata</name>
    <name type="common">lettuce slug</name>
    <dbReference type="NCBI Taxonomy" id="231223"/>
    <lineage>
        <taxon>Eukaryota</taxon>
        <taxon>Metazoa</taxon>
        <taxon>Spiralia</taxon>
        <taxon>Lophotrochozoa</taxon>
        <taxon>Mollusca</taxon>
        <taxon>Gastropoda</taxon>
        <taxon>Heterobranchia</taxon>
        <taxon>Euthyneura</taxon>
        <taxon>Panpulmonata</taxon>
        <taxon>Sacoglossa</taxon>
        <taxon>Placobranchoidea</taxon>
        <taxon>Plakobranchidae</taxon>
        <taxon>Elysia</taxon>
    </lineage>
</organism>
<dbReference type="EMBL" id="JAWDGP010007701">
    <property type="protein sequence ID" value="KAK3708210.1"/>
    <property type="molecule type" value="Genomic_DNA"/>
</dbReference>
<dbReference type="Proteomes" id="UP001283361">
    <property type="component" value="Unassembled WGS sequence"/>
</dbReference>
<evidence type="ECO:0000256" key="1">
    <source>
        <dbReference type="SAM" id="MobiDB-lite"/>
    </source>
</evidence>
<feature type="region of interest" description="Disordered" evidence="1">
    <location>
        <begin position="179"/>
        <end position="258"/>
    </location>
</feature>
<proteinExistence type="predicted"/>
<sequence>MVNKNISIVKLKLSFHIPFVYRDAFCRELSEENMKQAMQHMCGFGAMGAMSAMGAMGAHMGGLAPMGGPMGAPIGTMGGPHHQTGSGSIMHAAAHAHAMSDYGRELSSMQTKMLEDMHHTLQQQQHHHPHQHQHQHQQHSQQSQPVSLVKSEGSPPFSPHFLCSPQGFERQQLHNPIQQHSLQQQNQSNGGDIHTDLRHHHQQHDNTSVTGHHQHQHHAGGLHHQHHQHHQLHHHTHHHTSHPLHQHHSHQHTTVSPV</sequence>
<feature type="region of interest" description="Disordered" evidence="1">
    <location>
        <begin position="119"/>
        <end position="164"/>
    </location>
</feature>
<name>A0AAE1CLV5_9GAST</name>
<feature type="compositionally biased region" description="Basic residues" evidence="1">
    <location>
        <begin position="125"/>
        <end position="137"/>
    </location>
</feature>
<protein>
    <submittedName>
        <fullName evidence="2">Uncharacterized protein</fullName>
    </submittedName>
</protein>
<reference evidence="2" key="1">
    <citation type="journal article" date="2023" name="G3 (Bethesda)">
        <title>A reference genome for the long-term kleptoplast-retaining sea slug Elysia crispata morphotype clarki.</title>
        <authorList>
            <person name="Eastman K.E."/>
            <person name="Pendleton A.L."/>
            <person name="Shaikh M.A."/>
            <person name="Suttiyut T."/>
            <person name="Ogas R."/>
            <person name="Tomko P."/>
            <person name="Gavelis G."/>
            <person name="Widhalm J.R."/>
            <person name="Wisecaver J.H."/>
        </authorList>
    </citation>
    <scope>NUCLEOTIDE SEQUENCE</scope>
    <source>
        <strain evidence="2">ECLA1</strain>
    </source>
</reference>
<evidence type="ECO:0000313" key="3">
    <source>
        <dbReference type="Proteomes" id="UP001283361"/>
    </source>
</evidence>
<dbReference type="AlphaFoldDB" id="A0AAE1CLV5"/>
<feature type="compositionally biased region" description="Low complexity" evidence="1">
    <location>
        <begin position="179"/>
        <end position="189"/>
    </location>
</feature>
<keyword evidence="3" id="KW-1185">Reference proteome</keyword>
<evidence type="ECO:0000313" key="2">
    <source>
        <dbReference type="EMBL" id="KAK3708210.1"/>
    </source>
</evidence>
<feature type="compositionally biased region" description="Basic residues" evidence="1">
    <location>
        <begin position="212"/>
        <end position="251"/>
    </location>
</feature>